<evidence type="ECO:0000313" key="3">
    <source>
        <dbReference type="EMBL" id="CAA6828220.1"/>
    </source>
</evidence>
<feature type="chain" id="PRO_5027596675" description="Cytochrome c-552/4 domain-containing protein" evidence="1">
    <location>
        <begin position="17"/>
        <end position="372"/>
    </location>
</feature>
<accession>A0A6S6UIQ4</accession>
<dbReference type="Pfam" id="PF13435">
    <property type="entry name" value="Cytochrome_C554"/>
    <property type="match status" value="1"/>
</dbReference>
<keyword evidence="1" id="KW-0732">Signal</keyword>
<evidence type="ECO:0000256" key="1">
    <source>
        <dbReference type="SAM" id="SignalP"/>
    </source>
</evidence>
<protein>
    <recommendedName>
        <fullName evidence="2">Cytochrome c-552/4 domain-containing protein</fullName>
    </recommendedName>
</protein>
<evidence type="ECO:0000259" key="2">
    <source>
        <dbReference type="Pfam" id="PF13435"/>
    </source>
</evidence>
<gene>
    <name evidence="3" type="ORF">HELGO_WM1903</name>
</gene>
<organism evidence="3">
    <name type="scientific">uncultured Sulfurovum sp</name>
    <dbReference type="NCBI Taxonomy" id="269237"/>
    <lineage>
        <taxon>Bacteria</taxon>
        <taxon>Pseudomonadati</taxon>
        <taxon>Campylobacterota</taxon>
        <taxon>Epsilonproteobacteria</taxon>
        <taxon>Campylobacterales</taxon>
        <taxon>Sulfurovaceae</taxon>
        <taxon>Sulfurovum</taxon>
        <taxon>environmental samples</taxon>
    </lineage>
</organism>
<dbReference type="Gene3D" id="1.10.1130.10">
    <property type="entry name" value="Flavocytochrome C3, Chain A"/>
    <property type="match status" value="1"/>
</dbReference>
<feature type="domain" description="Cytochrome c-552/4" evidence="2">
    <location>
        <begin position="25"/>
        <end position="111"/>
    </location>
</feature>
<sequence length="372" mass="41429">MKKLLLFSLLTGFAFANMQFAKNKECSSCHPAIYAEYKTSQHAKATIFKDPIHGAVYDKHPQYNKLEKYRCGHCHVPTADNLSALLKSHNGVTPDPDNETQNEAVSCAYCHRIEDVKHGVAMNKNMVSLKDKVYFTSKSKPGSSPYHGIETNKSIFENGKMCMGCHSHKSNKKEFQVCATDINNNASKKNCIECHMHKVDGPPSTMSTSKTHTFHGFPGLHGDLTHLSQYVTMNISTKDNNKMFTVVINHDVPHSSTMHPLRSAKLVVTVNSGGSITKMQDRVIAKTIGSKKGGSPVPTAPWLATEIVKNTTIPANTKIAYPYKWDLKSGDVVTATFGYYLVKPKALKKFDLQDNEEATKFRVIRKETFTVQ</sequence>
<dbReference type="InterPro" id="IPR036280">
    <property type="entry name" value="Multihaem_cyt_sf"/>
</dbReference>
<reference evidence="3" key="1">
    <citation type="submission" date="2020-01" db="EMBL/GenBank/DDBJ databases">
        <authorList>
            <person name="Meier V. D."/>
            <person name="Meier V D."/>
        </authorList>
    </citation>
    <scope>NUCLEOTIDE SEQUENCE</scope>
    <source>
        <strain evidence="3">HLG_WM_MAG_01</strain>
    </source>
</reference>
<name>A0A6S6UIQ4_9BACT</name>
<dbReference type="AlphaFoldDB" id="A0A6S6UIQ4"/>
<feature type="signal peptide" evidence="1">
    <location>
        <begin position="1"/>
        <end position="16"/>
    </location>
</feature>
<dbReference type="InterPro" id="IPR023155">
    <property type="entry name" value="Cyt_c-552/4"/>
</dbReference>
<dbReference type="SUPFAM" id="SSF48695">
    <property type="entry name" value="Multiheme cytochromes"/>
    <property type="match status" value="1"/>
</dbReference>
<dbReference type="EMBL" id="CACVAS010000170">
    <property type="protein sequence ID" value="CAA6828220.1"/>
    <property type="molecule type" value="Genomic_DNA"/>
</dbReference>
<proteinExistence type="predicted"/>